<evidence type="ECO:0000259" key="1">
    <source>
        <dbReference type="PROSITE" id="PS50104"/>
    </source>
</evidence>
<protein>
    <recommendedName>
        <fullName evidence="1">TIR domain-containing protein</fullName>
    </recommendedName>
</protein>
<reference evidence="2" key="1">
    <citation type="submission" date="2020-10" db="EMBL/GenBank/DDBJ databases">
        <title>Taxonomic study of unclassified bacteria belonging to the class Ktedonobacteria.</title>
        <authorList>
            <person name="Yabe S."/>
            <person name="Wang C.M."/>
            <person name="Zheng Y."/>
            <person name="Sakai Y."/>
            <person name="Cavaletti L."/>
            <person name="Monciardini P."/>
            <person name="Donadio S."/>
        </authorList>
    </citation>
    <scope>NUCLEOTIDE SEQUENCE</scope>
    <source>
        <strain evidence="2">SOSP1-1</strain>
    </source>
</reference>
<evidence type="ECO:0000313" key="2">
    <source>
        <dbReference type="EMBL" id="GHO47616.1"/>
    </source>
</evidence>
<gene>
    <name evidence="2" type="ORF">KSX_57790</name>
</gene>
<dbReference type="Gene3D" id="3.40.50.10140">
    <property type="entry name" value="Toll/interleukin-1 receptor homology (TIR) domain"/>
    <property type="match status" value="1"/>
</dbReference>
<proteinExistence type="predicted"/>
<keyword evidence="3" id="KW-1185">Reference proteome</keyword>
<dbReference type="RefSeq" id="WP_220196870.1">
    <property type="nucleotide sequence ID" value="NZ_BNJF01000003.1"/>
</dbReference>
<dbReference type="AlphaFoldDB" id="A0A8J3I2K9"/>
<dbReference type="InterPro" id="IPR035897">
    <property type="entry name" value="Toll_tir_struct_dom_sf"/>
</dbReference>
<comment type="caution">
    <text evidence="2">The sequence shown here is derived from an EMBL/GenBank/DDBJ whole genome shotgun (WGS) entry which is preliminary data.</text>
</comment>
<dbReference type="PROSITE" id="PS50104">
    <property type="entry name" value="TIR"/>
    <property type="match status" value="1"/>
</dbReference>
<dbReference type="InterPro" id="IPR000157">
    <property type="entry name" value="TIR_dom"/>
</dbReference>
<sequence length="135" mass="15458">MEIIRVFYSYAHEDERLRRKLETHLGLLQQQGLIVGWHDRNISAGTEWAQEISDHLNTAQIILLLVSASFLASKYCYSREMMQALERHENGSARVIPIILRPVDWKDAPFGKLQVLPTGAIPITGRGWHNSDDHV</sequence>
<name>A0A8J3I2K9_9CHLR</name>
<accession>A0A8J3I2K9</accession>
<dbReference type="Pfam" id="PF13676">
    <property type="entry name" value="TIR_2"/>
    <property type="match status" value="1"/>
</dbReference>
<evidence type="ECO:0000313" key="3">
    <source>
        <dbReference type="Proteomes" id="UP000612362"/>
    </source>
</evidence>
<dbReference type="Proteomes" id="UP000612362">
    <property type="component" value="Unassembled WGS sequence"/>
</dbReference>
<feature type="domain" description="TIR" evidence="1">
    <location>
        <begin position="2"/>
        <end position="135"/>
    </location>
</feature>
<dbReference type="SUPFAM" id="SSF52200">
    <property type="entry name" value="Toll/Interleukin receptor TIR domain"/>
    <property type="match status" value="1"/>
</dbReference>
<dbReference type="SMART" id="SM00255">
    <property type="entry name" value="TIR"/>
    <property type="match status" value="1"/>
</dbReference>
<dbReference type="EMBL" id="BNJF01000003">
    <property type="protein sequence ID" value="GHO47616.1"/>
    <property type="molecule type" value="Genomic_DNA"/>
</dbReference>
<dbReference type="GO" id="GO:0007165">
    <property type="term" value="P:signal transduction"/>
    <property type="evidence" value="ECO:0007669"/>
    <property type="project" value="InterPro"/>
</dbReference>
<organism evidence="2 3">
    <name type="scientific">Ktedonospora formicarum</name>
    <dbReference type="NCBI Taxonomy" id="2778364"/>
    <lineage>
        <taxon>Bacteria</taxon>
        <taxon>Bacillati</taxon>
        <taxon>Chloroflexota</taxon>
        <taxon>Ktedonobacteria</taxon>
        <taxon>Ktedonobacterales</taxon>
        <taxon>Ktedonobacteraceae</taxon>
        <taxon>Ktedonospora</taxon>
    </lineage>
</organism>